<protein>
    <submittedName>
        <fullName evidence="8">Secretion system protein</fullName>
    </submittedName>
</protein>
<dbReference type="PANTHER" id="PTHR35007:SF1">
    <property type="entry name" value="PILUS ASSEMBLY PROTEIN"/>
    <property type="match status" value="1"/>
</dbReference>
<evidence type="ECO:0000256" key="2">
    <source>
        <dbReference type="ARBA" id="ARBA00022475"/>
    </source>
</evidence>
<keyword evidence="9" id="KW-1185">Reference proteome</keyword>
<keyword evidence="2" id="KW-1003">Cell membrane</keyword>
<evidence type="ECO:0000256" key="1">
    <source>
        <dbReference type="ARBA" id="ARBA00004651"/>
    </source>
</evidence>
<dbReference type="EMBL" id="RYYR01000024">
    <property type="protein sequence ID" value="RUL49583.1"/>
    <property type="molecule type" value="Genomic_DNA"/>
</dbReference>
<feature type="transmembrane region" description="Helical" evidence="6">
    <location>
        <begin position="264"/>
        <end position="283"/>
    </location>
</feature>
<evidence type="ECO:0000259" key="7">
    <source>
        <dbReference type="Pfam" id="PF00482"/>
    </source>
</evidence>
<evidence type="ECO:0000313" key="9">
    <source>
        <dbReference type="Proteomes" id="UP000287910"/>
    </source>
</evidence>
<evidence type="ECO:0000313" key="8">
    <source>
        <dbReference type="EMBL" id="RUL49583.1"/>
    </source>
</evidence>
<dbReference type="Pfam" id="PF00482">
    <property type="entry name" value="T2SSF"/>
    <property type="match status" value="1"/>
</dbReference>
<comment type="caution">
    <text evidence="8">The sequence shown here is derived from an EMBL/GenBank/DDBJ whole genome shotgun (WGS) entry which is preliminary data.</text>
</comment>
<evidence type="ECO:0000256" key="5">
    <source>
        <dbReference type="ARBA" id="ARBA00023136"/>
    </source>
</evidence>
<organism evidence="8 9">
    <name type="scientific">Lysinibacillus antri</name>
    <dbReference type="NCBI Taxonomy" id="2498145"/>
    <lineage>
        <taxon>Bacteria</taxon>
        <taxon>Bacillati</taxon>
        <taxon>Bacillota</taxon>
        <taxon>Bacilli</taxon>
        <taxon>Bacillales</taxon>
        <taxon>Bacillaceae</taxon>
        <taxon>Lysinibacillus</taxon>
    </lineage>
</organism>
<dbReference type="Proteomes" id="UP000287910">
    <property type="component" value="Unassembled WGS sequence"/>
</dbReference>
<reference evidence="8 9" key="1">
    <citation type="submission" date="2018-12" db="EMBL/GenBank/DDBJ databases">
        <title>Lysinibacillus antri sp. nov., isolated from a cave soil.</title>
        <authorList>
            <person name="Narsing Rao M.P."/>
            <person name="Zhang H."/>
            <person name="Dong Z.-Y."/>
            <person name="Niu X.-K."/>
            <person name="Zhang K."/>
            <person name="Fang B.-Z."/>
            <person name="Kang Y.-Q."/>
            <person name="Xiao M."/>
            <person name="Li W.-J."/>
        </authorList>
    </citation>
    <scope>NUCLEOTIDE SEQUENCE [LARGE SCALE GENOMIC DNA]</scope>
    <source>
        <strain evidence="8 9">SYSU K30002</strain>
    </source>
</reference>
<dbReference type="InterPro" id="IPR018076">
    <property type="entry name" value="T2SS_GspF_dom"/>
</dbReference>
<proteinExistence type="predicted"/>
<feature type="transmembrane region" description="Helical" evidence="6">
    <location>
        <begin position="98"/>
        <end position="115"/>
    </location>
</feature>
<feature type="domain" description="Type II secretion system protein GspF" evidence="7">
    <location>
        <begin position="158"/>
        <end position="280"/>
    </location>
</feature>
<dbReference type="PANTHER" id="PTHR35007">
    <property type="entry name" value="INTEGRAL MEMBRANE PROTEIN-RELATED"/>
    <property type="match status" value="1"/>
</dbReference>
<dbReference type="AlphaFoldDB" id="A0A432L8Y2"/>
<feature type="transmembrane region" description="Helical" evidence="6">
    <location>
        <begin position="6"/>
        <end position="26"/>
    </location>
</feature>
<dbReference type="Gene3D" id="1.20.81.30">
    <property type="entry name" value="Type II secretion system (T2SS), domain F"/>
    <property type="match status" value="1"/>
</dbReference>
<keyword evidence="3 6" id="KW-0812">Transmembrane</keyword>
<evidence type="ECO:0000256" key="6">
    <source>
        <dbReference type="SAM" id="Phobius"/>
    </source>
</evidence>
<feature type="transmembrane region" description="Helical" evidence="6">
    <location>
        <begin position="295"/>
        <end position="319"/>
    </location>
</feature>
<keyword evidence="5 6" id="KW-0472">Membrane</keyword>
<sequence length="323" mass="36991">MEKFTILFSIFLVFTVIFALVGLFMLNQKRLNLIALRLNTFIPDSINESSSKEERLKKYRTPSIITLVGENFKNLPINKKLKKHIQEAGLLLKPEDFYVIRIASSLFLFLITLLLGYHFIISIIAILIGFWIPIFYLNYRRKKRLIRCVNQLAEALGIMANSLRAGFSFMQAMQLIGKEMPDPIGPEFERTVQDVSYGVPLEKAFENLVDRLPDKTLEMVVSALLIQRKSGGNLAELLETMQETVRGRVRIKEEIKTLTAEGRISGVIITLLPIALGIYFYFVNPDYFTILLEELLGWLLLGFGSLFLLVGWLVVRIIVRIEV</sequence>
<name>A0A432L8Y2_9BACI</name>
<evidence type="ECO:0000256" key="3">
    <source>
        <dbReference type="ARBA" id="ARBA00022692"/>
    </source>
</evidence>
<dbReference type="InterPro" id="IPR042094">
    <property type="entry name" value="T2SS_GspF_sf"/>
</dbReference>
<gene>
    <name evidence="8" type="ORF">EK386_14935</name>
</gene>
<dbReference type="GO" id="GO:0005886">
    <property type="term" value="C:plasma membrane"/>
    <property type="evidence" value="ECO:0007669"/>
    <property type="project" value="UniProtKB-SubCell"/>
</dbReference>
<accession>A0A432L8Y2</accession>
<keyword evidence="4 6" id="KW-1133">Transmembrane helix</keyword>
<feature type="transmembrane region" description="Helical" evidence="6">
    <location>
        <begin position="121"/>
        <end position="139"/>
    </location>
</feature>
<evidence type="ECO:0000256" key="4">
    <source>
        <dbReference type="ARBA" id="ARBA00022989"/>
    </source>
</evidence>
<dbReference type="RefSeq" id="WP_126659985.1">
    <property type="nucleotide sequence ID" value="NZ_RYYR01000024.1"/>
</dbReference>
<comment type="subcellular location">
    <subcellularLocation>
        <location evidence="1">Cell membrane</location>
        <topology evidence="1">Multi-pass membrane protein</topology>
    </subcellularLocation>
</comment>